<dbReference type="Gene3D" id="3.20.20.100">
    <property type="entry name" value="NADP-dependent oxidoreductase domain"/>
    <property type="match status" value="1"/>
</dbReference>
<proteinExistence type="predicted"/>
<dbReference type="AlphaFoldDB" id="A0A918Q2K9"/>
<dbReference type="PANTHER" id="PTHR43625">
    <property type="entry name" value="AFLATOXIN B1 ALDEHYDE REDUCTASE"/>
    <property type="match status" value="1"/>
</dbReference>
<keyword evidence="1" id="KW-0560">Oxidoreductase</keyword>
<evidence type="ECO:0000313" key="3">
    <source>
        <dbReference type="EMBL" id="GGZ31634.1"/>
    </source>
</evidence>
<keyword evidence="4" id="KW-1185">Reference proteome</keyword>
<protein>
    <submittedName>
        <fullName evidence="3">Aldo/keto reductase</fullName>
    </submittedName>
</protein>
<dbReference type="InterPro" id="IPR036812">
    <property type="entry name" value="NAD(P)_OxRdtase_dom_sf"/>
</dbReference>
<accession>A0A918Q2K9</accession>
<dbReference type="InterPro" id="IPR050791">
    <property type="entry name" value="Aldo-Keto_reductase"/>
</dbReference>
<gene>
    <name evidence="3" type="ORF">GCM10010387_27090</name>
</gene>
<reference evidence="3" key="2">
    <citation type="submission" date="2020-09" db="EMBL/GenBank/DDBJ databases">
        <authorList>
            <person name="Sun Q."/>
            <person name="Ohkuma M."/>
        </authorList>
    </citation>
    <scope>NUCLEOTIDE SEQUENCE</scope>
    <source>
        <strain evidence="3">JCM 4988</strain>
    </source>
</reference>
<organism evidence="3 4">
    <name type="scientific">Streptomyces inusitatus</name>
    <dbReference type="NCBI Taxonomy" id="68221"/>
    <lineage>
        <taxon>Bacteria</taxon>
        <taxon>Bacillati</taxon>
        <taxon>Actinomycetota</taxon>
        <taxon>Actinomycetes</taxon>
        <taxon>Kitasatosporales</taxon>
        <taxon>Streptomycetaceae</taxon>
        <taxon>Streptomyces</taxon>
    </lineage>
</organism>
<comment type="caution">
    <text evidence="3">The sequence shown here is derived from an EMBL/GenBank/DDBJ whole genome shotgun (WGS) entry which is preliminary data.</text>
</comment>
<evidence type="ECO:0000313" key="4">
    <source>
        <dbReference type="Proteomes" id="UP000630936"/>
    </source>
</evidence>
<evidence type="ECO:0000259" key="2">
    <source>
        <dbReference type="Pfam" id="PF00248"/>
    </source>
</evidence>
<dbReference type="GO" id="GO:0005737">
    <property type="term" value="C:cytoplasm"/>
    <property type="evidence" value="ECO:0007669"/>
    <property type="project" value="TreeGrafter"/>
</dbReference>
<dbReference type="PANTHER" id="PTHR43625:SF40">
    <property type="entry name" value="ALDO-KETO REDUCTASE YAKC [NADP(+)]"/>
    <property type="match status" value="1"/>
</dbReference>
<dbReference type="Pfam" id="PF00248">
    <property type="entry name" value="Aldo_ket_red"/>
    <property type="match status" value="1"/>
</dbReference>
<reference evidence="3" key="1">
    <citation type="journal article" date="2014" name="Int. J. Syst. Evol. Microbiol.">
        <title>Complete genome sequence of Corynebacterium casei LMG S-19264T (=DSM 44701T), isolated from a smear-ripened cheese.</title>
        <authorList>
            <consortium name="US DOE Joint Genome Institute (JGI-PGF)"/>
            <person name="Walter F."/>
            <person name="Albersmeier A."/>
            <person name="Kalinowski J."/>
            <person name="Ruckert C."/>
        </authorList>
    </citation>
    <scope>NUCLEOTIDE SEQUENCE</scope>
    <source>
        <strain evidence="3">JCM 4988</strain>
    </source>
</reference>
<dbReference type="Proteomes" id="UP000630936">
    <property type="component" value="Unassembled WGS sequence"/>
</dbReference>
<dbReference type="EMBL" id="BMWG01000006">
    <property type="protein sequence ID" value="GGZ31634.1"/>
    <property type="molecule type" value="Genomic_DNA"/>
</dbReference>
<feature type="domain" description="NADP-dependent oxidoreductase" evidence="2">
    <location>
        <begin position="16"/>
        <end position="311"/>
    </location>
</feature>
<dbReference type="RefSeq" id="WP_190123276.1">
    <property type="nucleotide sequence ID" value="NZ_BMWG01000006.1"/>
</dbReference>
<sequence>MRTTTLVGSGAEFGVVGLGCMGMSWGYDQLGRDDDISVSVIHRAIDLGCVLIDTADQYGPFTNEELVGRALRGRRDEVVLATKGGLVVDDPETFASHRDGRPEHMRKALEESLRRLGTDHVDLYQLHRIDPEVPVEETWGAMAEFVEEGKAGAIGLSEASVAEIARAQAVHPVASVQTELSLWSREPLQDGVFAHCAEQGIAFIAYSPLGRGFLSGKVSSPGDLPEVDGRHRTPRFQPEAIAANQAVVGPAHRIAERLGVTVPQVSLAWVLAQGENVAVIPGTKTLRYLEENAGAAGLVLPKDALDELDALPAPVGTRY</sequence>
<dbReference type="InterPro" id="IPR023210">
    <property type="entry name" value="NADP_OxRdtase_dom"/>
</dbReference>
<evidence type="ECO:0000256" key="1">
    <source>
        <dbReference type="ARBA" id="ARBA00023002"/>
    </source>
</evidence>
<dbReference type="SUPFAM" id="SSF51430">
    <property type="entry name" value="NAD(P)-linked oxidoreductase"/>
    <property type="match status" value="1"/>
</dbReference>
<dbReference type="GO" id="GO:0016491">
    <property type="term" value="F:oxidoreductase activity"/>
    <property type="evidence" value="ECO:0007669"/>
    <property type="project" value="UniProtKB-KW"/>
</dbReference>
<name>A0A918Q2K9_9ACTN</name>